<dbReference type="PANTHER" id="PTHR14905:SF18">
    <property type="entry name" value="VON WILLEBRAND FACTOR A DOMAIN-CONTAINING 10, TANDEM DUPLICATE 1-RELATED"/>
    <property type="match status" value="1"/>
</dbReference>
<sequence>QSSIDFLFDFVAASQGPFGGFDVLDTRPRAGVNGSLLVTLTGSNSATITAVSLVESSGSAEVRGVVVPQGSGNFLVQVDRIPSAEFSVRVKGQDDGSSSSSSSNIFQRQSSTNFRGSNLTITASSDSILEPGTPFSVPFSVMTDGTGGNFTIRATNSRVFDSTSPTSLLLETGQTANGTVTLSAPLNTPSGSDVTLTIEAEAPGGMDTNYIVLRISIVNTVTDFTAPVCERLSLQSNCSENCSLSSWSVSLRVSDGADGTGVDRVILRQGNGTMSTSLSPGNENVTLVSYNSSCCSPEMQLQVVDQVGNVGSCSYSFREGSSGALSAATKVTLSPFLCFIMVVLGLRILTELSIKCP</sequence>
<dbReference type="RefSeq" id="XP_008301485.1">
    <property type="nucleotide sequence ID" value="XM_008303263.1"/>
</dbReference>
<proteinExistence type="predicted"/>
<protein>
    <recommendedName>
        <fullName evidence="1">VWA7 Ig-like domain-containing protein</fullName>
    </recommendedName>
</protein>
<dbReference type="Proteomes" id="UP000694891">
    <property type="component" value="Unplaced"/>
</dbReference>
<dbReference type="GeneID" id="103373390"/>
<feature type="non-terminal residue" evidence="3">
    <location>
        <position position="1"/>
    </location>
</feature>
<dbReference type="Pfam" id="PF23619">
    <property type="entry name" value="Ig_VWA7"/>
    <property type="match status" value="1"/>
</dbReference>
<name>A0A9Y4NQC5_9TELE</name>
<organism evidence="2 3">
    <name type="scientific">Stegastes partitus</name>
    <name type="common">bicolor damselfish</name>
    <dbReference type="NCBI Taxonomy" id="144197"/>
    <lineage>
        <taxon>Eukaryota</taxon>
        <taxon>Metazoa</taxon>
        <taxon>Chordata</taxon>
        <taxon>Craniata</taxon>
        <taxon>Vertebrata</taxon>
        <taxon>Euteleostomi</taxon>
        <taxon>Actinopterygii</taxon>
        <taxon>Neopterygii</taxon>
        <taxon>Teleostei</taxon>
        <taxon>Neoteleostei</taxon>
        <taxon>Acanthomorphata</taxon>
        <taxon>Ovalentaria</taxon>
        <taxon>Pomacentridae</taxon>
        <taxon>Stegastes</taxon>
    </lineage>
</organism>
<reference evidence="3" key="1">
    <citation type="submission" date="2025-08" db="UniProtKB">
        <authorList>
            <consortium name="RefSeq"/>
        </authorList>
    </citation>
    <scope>IDENTIFICATION</scope>
</reference>
<dbReference type="AlphaFoldDB" id="A0A9Y4NQC5"/>
<keyword evidence="2" id="KW-1185">Reference proteome</keyword>
<gene>
    <name evidence="3" type="primary">LOC103373390</name>
</gene>
<evidence type="ECO:0000313" key="2">
    <source>
        <dbReference type="Proteomes" id="UP000694891"/>
    </source>
</evidence>
<dbReference type="InterPro" id="IPR057615">
    <property type="entry name" value="Ig_VWA7"/>
</dbReference>
<evidence type="ECO:0000259" key="1">
    <source>
        <dbReference type="Pfam" id="PF23619"/>
    </source>
</evidence>
<accession>A0A9Y4NQC5</accession>
<feature type="domain" description="VWA7 Ig-like" evidence="1">
    <location>
        <begin position="119"/>
        <end position="218"/>
    </location>
</feature>
<evidence type="ECO:0000313" key="3">
    <source>
        <dbReference type="RefSeq" id="XP_008301485.1"/>
    </source>
</evidence>
<dbReference type="InterPro" id="IPR052577">
    <property type="entry name" value="VWA7"/>
</dbReference>
<dbReference type="PANTHER" id="PTHR14905">
    <property type="entry name" value="NG37"/>
    <property type="match status" value="1"/>
</dbReference>